<name>A0A2P2NJM6_RHIMU</name>
<organism evidence="1">
    <name type="scientific">Rhizophora mucronata</name>
    <name type="common">Asiatic mangrove</name>
    <dbReference type="NCBI Taxonomy" id="61149"/>
    <lineage>
        <taxon>Eukaryota</taxon>
        <taxon>Viridiplantae</taxon>
        <taxon>Streptophyta</taxon>
        <taxon>Embryophyta</taxon>
        <taxon>Tracheophyta</taxon>
        <taxon>Spermatophyta</taxon>
        <taxon>Magnoliopsida</taxon>
        <taxon>eudicotyledons</taxon>
        <taxon>Gunneridae</taxon>
        <taxon>Pentapetalae</taxon>
        <taxon>rosids</taxon>
        <taxon>fabids</taxon>
        <taxon>Malpighiales</taxon>
        <taxon>Rhizophoraceae</taxon>
        <taxon>Rhizophora</taxon>
    </lineage>
</organism>
<evidence type="ECO:0000313" key="1">
    <source>
        <dbReference type="EMBL" id="MBX42634.1"/>
    </source>
</evidence>
<accession>A0A2P2NJM6</accession>
<dbReference type="EMBL" id="GGEC01062150">
    <property type="protein sequence ID" value="MBX42634.1"/>
    <property type="molecule type" value="Transcribed_RNA"/>
</dbReference>
<protein>
    <submittedName>
        <fullName evidence="1">Uncharacterized protein</fullName>
    </submittedName>
</protein>
<proteinExistence type="predicted"/>
<reference evidence="1" key="1">
    <citation type="submission" date="2018-02" db="EMBL/GenBank/DDBJ databases">
        <title>Rhizophora mucronata_Transcriptome.</title>
        <authorList>
            <person name="Meera S.P."/>
            <person name="Sreeshan A."/>
            <person name="Augustine A."/>
        </authorList>
    </citation>
    <scope>NUCLEOTIDE SEQUENCE</scope>
    <source>
        <tissue evidence="1">Leaf</tissue>
    </source>
</reference>
<sequence>MSLVTLVGK</sequence>